<feature type="non-terminal residue" evidence="2">
    <location>
        <position position="170"/>
    </location>
</feature>
<feature type="non-terminal residue" evidence="2">
    <location>
        <position position="1"/>
    </location>
</feature>
<dbReference type="Proteomes" id="UP000652761">
    <property type="component" value="Unassembled WGS sequence"/>
</dbReference>
<evidence type="ECO:0000313" key="2">
    <source>
        <dbReference type="EMBL" id="MQL79750.1"/>
    </source>
</evidence>
<dbReference type="EMBL" id="NMUH01000473">
    <property type="protein sequence ID" value="MQL79750.1"/>
    <property type="molecule type" value="Genomic_DNA"/>
</dbReference>
<proteinExistence type="predicted"/>
<evidence type="ECO:0000256" key="1">
    <source>
        <dbReference type="SAM" id="MobiDB-lite"/>
    </source>
</evidence>
<feature type="region of interest" description="Disordered" evidence="1">
    <location>
        <begin position="1"/>
        <end position="81"/>
    </location>
</feature>
<comment type="caution">
    <text evidence="2">The sequence shown here is derived from an EMBL/GenBank/DDBJ whole genome shotgun (WGS) entry which is preliminary data.</text>
</comment>
<protein>
    <submittedName>
        <fullName evidence="2">Uncharacterized protein</fullName>
    </submittedName>
</protein>
<reference evidence="2" key="1">
    <citation type="submission" date="2017-07" db="EMBL/GenBank/DDBJ databases">
        <title>Taro Niue Genome Assembly and Annotation.</title>
        <authorList>
            <person name="Atibalentja N."/>
            <person name="Keating K."/>
            <person name="Fields C.J."/>
        </authorList>
    </citation>
    <scope>NUCLEOTIDE SEQUENCE</scope>
    <source>
        <strain evidence="2">Niue_2</strain>
        <tissue evidence="2">Leaf</tissue>
    </source>
</reference>
<accession>A0A843UCV2</accession>
<gene>
    <name evidence="2" type="ORF">Taro_012173</name>
</gene>
<dbReference type="AlphaFoldDB" id="A0A843UCV2"/>
<organism evidence="2 3">
    <name type="scientific">Colocasia esculenta</name>
    <name type="common">Wild taro</name>
    <name type="synonym">Arum esculentum</name>
    <dbReference type="NCBI Taxonomy" id="4460"/>
    <lineage>
        <taxon>Eukaryota</taxon>
        <taxon>Viridiplantae</taxon>
        <taxon>Streptophyta</taxon>
        <taxon>Embryophyta</taxon>
        <taxon>Tracheophyta</taxon>
        <taxon>Spermatophyta</taxon>
        <taxon>Magnoliopsida</taxon>
        <taxon>Liliopsida</taxon>
        <taxon>Araceae</taxon>
        <taxon>Aroideae</taxon>
        <taxon>Colocasieae</taxon>
        <taxon>Colocasia</taxon>
    </lineage>
</organism>
<evidence type="ECO:0000313" key="3">
    <source>
        <dbReference type="Proteomes" id="UP000652761"/>
    </source>
</evidence>
<name>A0A843UCV2_COLES</name>
<sequence length="170" mass="18999">EQQQLQDEISGRRIRRDYSLPINVDDDDDPDPKFTAAARASRHSYAEEDDRRRGLGTSGSHLSRDDYRTSLPRSTSGPMDTYLYRSRSVKQPGIKQVLKGVKATAKAVKGAIKGIVKLFLHTGVPAYTAESPYFQSMLDAIAEARSGLKVPTRKYIYDAGLDEEYDELKG</sequence>
<feature type="compositionally biased region" description="Basic and acidic residues" evidence="1">
    <location>
        <begin position="44"/>
        <end position="53"/>
    </location>
</feature>
<keyword evidence="3" id="KW-1185">Reference proteome</keyword>